<evidence type="ECO:0000313" key="1">
    <source>
        <dbReference type="EMBL" id="PKX96217.1"/>
    </source>
</evidence>
<dbReference type="GeneID" id="36534462"/>
<name>A0A2I1CF01_ASPN1</name>
<evidence type="ECO:0000313" key="2">
    <source>
        <dbReference type="Proteomes" id="UP000234474"/>
    </source>
</evidence>
<dbReference type="AlphaFoldDB" id="A0A2I1CF01"/>
<dbReference type="Proteomes" id="UP000234474">
    <property type="component" value="Unassembled WGS sequence"/>
</dbReference>
<reference evidence="2" key="1">
    <citation type="journal article" date="2018" name="Proc. Natl. Acad. Sci. U.S.A.">
        <title>Linking secondary metabolites to gene clusters through genome sequencing of six diverse Aspergillus species.</title>
        <authorList>
            <person name="Kaerboelling I."/>
            <person name="Vesth T.C."/>
            <person name="Frisvad J.C."/>
            <person name="Nybo J.L."/>
            <person name="Theobald S."/>
            <person name="Kuo A."/>
            <person name="Bowyer P."/>
            <person name="Matsuda Y."/>
            <person name="Mondo S."/>
            <person name="Lyhne E.K."/>
            <person name="Kogle M.E."/>
            <person name="Clum A."/>
            <person name="Lipzen A."/>
            <person name="Salamov A."/>
            <person name="Ngan C.Y."/>
            <person name="Daum C."/>
            <person name="Chiniquy J."/>
            <person name="Barry K."/>
            <person name="LaButti K."/>
            <person name="Haridas S."/>
            <person name="Simmons B.A."/>
            <person name="Magnuson J.K."/>
            <person name="Mortensen U.H."/>
            <person name="Larsen T.O."/>
            <person name="Grigoriev I.V."/>
            <person name="Baker S.E."/>
            <person name="Andersen M.R."/>
        </authorList>
    </citation>
    <scope>NUCLEOTIDE SEQUENCE [LARGE SCALE GENOMIC DNA]</scope>
    <source>
        <strain evidence="2">IBT 16806</strain>
    </source>
</reference>
<comment type="caution">
    <text evidence="1">The sequence shown here is derived from an EMBL/GenBank/DDBJ whole genome shotgun (WGS) entry which is preliminary data.</text>
</comment>
<accession>A0A2I1CF01</accession>
<dbReference type="EMBL" id="MSZS01000003">
    <property type="protein sequence ID" value="PKX96217.1"/>
    <property type="molecule type" value="Genomic_DNA"/>
</dbReference>
<dbReference type="RefSeq" id="XP_024684812.1">
    <property type="nucleotide sequence ID" value="XM_024827137.1"/>
</dbReference>
<proteinExistence type="predicted"/>
<gene>
    <name evidence="1" type="ORF">P174DRAFT_440800</name>
</gene>
<keyword evidence="2" id="KW-1185">Reference proteome</keyword>
<sequence length="108" mass="11996">MAVRQHIVPGMIEIYHLQLNEIAQGILAESCPREFTARRKRYGIFSASDLKANLTPDAKPCGEGAKRQSLPIILRIKMAVLHTFASQDSLDSHSILPLSIGTRTMKKP</sequence>
<dbReference type="VEuPathDB" id="FungiDB:P174DRAFT_440800"/>
<protein>
    <submittedName>
        <fullName evidence="1">Uncharacterized protein</fullName>
    </submittedName>
</protein>
<organism evidence="1 2">
    <name type="scientific">Aspergillus novofumigatus (strain IBT 16806)</name>
    <dbReference type="NCBI Taxonomy" id="1392255"/>
    <lineage>
        <taxon>Eukaryota</taxon>
        <taxon>Fungi</taxon>
        <taxon>Dikarya</taxon>
        <taxon>Ascomycota</taxon>
        <taxon>Pezizomycotina</taxon>
        <taxon>Eurotiomycetes</taxon>
        <taxon>Eurotiomycetidae</taxon>
        <taxon>Eurotiales</taxon>
        <taxon>Aspergillaceae</taxon>
        <taxon>Aspergillus</taxon>
        <taxon>Aspergillus subgen. Fumigati</taxon>
    </lineage>
</organism>